<dbReference type="AlphaFoldDB" id="A0A0A9G9K0"/>
<keyword evidence="1" id="KW-0812">Transmembrane</keyword>
<feature type="transmembrane region" description="Helical" evidence="1">
    <location>
        <begin position="32"/>
        <end position="51"/>
    </location>
</feature>
<protein>
    <submittedName>
        <fullName evidence="2">Uncharacterized protein</fullName>
    </submittedName>
</protein>
<evidence type="ECO:0000313" key="2">
    <source>
        <dbReference type="EMBL" id="JAE21775.1"/>
    </source>
</evidence>
<name>A0A0A9G9K0_ARUDO</name>
<sequence length="54" mass="6331">MAEWSNPVNSSKPYKPFRLSERNRMLACARGIDFRCFLGPFILPFFNLFLIDGF</sequence>
<reference evidence="2" key="1">
    <citation type="submission" date="2014-09" db="EMBL/GenBank/DDBJ databases">
        <authorList>
            <person name="Magalhaes I.L.F."/>
            <person name="Oliveira U."/>
            <person name="Santos F.R."/>
            <person name="Vidigal T.H.D.A."/>
            <person name="Brescovit A.D."/>
            <person name="Santos A.J."/>
        </authorList>
    </citation>
    <scope>NUCLEOTIDE SEQUENCE</scope>
    <source>
        <tissue evidence="2">Shoot tissue taken approximately 20 cm above the soil surface</tissue>
    </source>
</reference>
<organism evidence="2">
    <name type="scientific">Arundo donax</name>
    <name type="common">Giant reed</name>
    <name type="synonym">Donax arundinaceus</name>
    <dbReference type="NCBI Taxonomy" id="35708"/>
    <lineage>
        <taxon>Eukaryota</taxon>
        <taxon>Viridiplantae</taxon>
        <taxon>Streptophyta</taxon>
        <taxon>Embryophyta</taxon>
        <taxon>Tracheophyta</taxon>
        <taxon>Spermatophyta</taxon>
        <taxon>Magnoliopsida</taxon>
        <taxon>Liliopsida</taxon>
        <taxon>Poales</taxon>
        <taxon>Poaceae</taxon>
        <taxon>PACMAD clade</taxon>
        <taxon>Arundinoideae</taxon>
        <taxon>Arundineae</taxon>
        <taxon>Arundo</taxon>
    </lineage>
</organism>
<keyword evidence="1" id="KW-1133">Transmembrane helix</keyword>
<dbReference type="EMBL" id="GBRH01176121">
    <property type="protein sequence ID" value="JAE21775.1"/>
    <property type="molecule type" value="Transcribed_RNA"/>
</dbReference>
<accession>A0A0A9G9K0</accession>
<proteinExistence type="predicted"/>
<evidence type="ECO:0000256" key="1">
    <source>
        <dbReference type="SAM" id="Phobius"/>
    </source>
</evidence>
<reference evidence="2" key="2">
    <citation type="journal article" date="2015" name="Data Brief">
        <title>Shoot transcriptome of the giant reed, Arundo donax.</title>
        <authorList>
            <person name="Barrero R.A."/>
            <person name="Guerrero F.D."/>
            <person name="Moolhuijzen P."/>
            <person name="Goolsby J.A."/>
            <person name="Tidwell J."/>
            <person name="Bellgard S.E."/>
            <person name="Bellgard M.I."/>
        </authorList>
    </citation>
    <scope>NUCLEOTIDE SEQUENCE</scope>
    <source>
        <tissue evidence="2">Shoot tissue taken approximately 20 cm above the soil surface</tissue>
    </source>
</reference>
<keyword evidence="1" id="KW-0472">Membrane</keyword>